<name>A0A6L5EG50_9ENTR</name>
<dbReference type="AlphaFoldDB" id="A0A6L5EG50"/>
<evidence type="ECO:0000313" key="1">
    <source>
        <dbReference type="EMBL" id="MPQ54181.1"/>
    </source>
</evidence>
<sequence length="88" mass="9955">MSPLISDPVKALQACVNVLKARGYDTQKPSLFPAKTRLRADPALQLPVIVASTLLVEKQAPGLNHTLDEELKKVFSEKRTMKHRHRRR</sequence>
<proteinExistence type="predicted"/>
<dbReference type="RefSeq" id="WP_048242174.1">
    <property type="nucleotide sequence ID" value="NZ_WHIY01000025.1"/>
</dbReference>
<organism evidence="1 2">
    <name type="scientific">Citrobacter telavivensis</name>
    <dbReference type="NCBI Taxonomy" id="2653932"/>
    <lineage>
        <taxon>Bacteria</taxon>
        <taxon>Pseudomonadati</taxon>
        <taxon>Pseudomonadota</taxon>
        <taxon>Gammaproteobacteria</taxon>
        <taxon>Enterobacterales</taxon>
        <taxon>Enterobacteriaceae</taxon>
        <taxon>Citrobacter</taxon>
    </lineage>
</organism>
<accession>A0A6L5EG50</accession>
<evidence type="ECO:0000313" key="2">
    <source>
        <dbReference type="Proteomes" id="UP000475079"/>
    </source>
</evidence>
<comment type="caution">
    <text evidence="1">The sequence shown here is derived from an EMBL/GenBank/DDBJ whole genome shotgun (WGS) entry which is preliminary data.</text>
</comment>
<protein>
    <submittedName>
        <fullName evidence="1">Uncharacterized protein</fullName>
    </submittedName>
</protein>
<gene>
    <name evidence="1" type="ORF">GBB84_25165</name>
</gene>
<dbReference type="Proteomes" id="UP000475079">
    <property type="component" value="Unassembled WGS sequence"/>
</dbReference>
<dbReference type="EMBL" id="WHIY01000025">
    <property type="protein sequence ID" value="MPQ54181.1"/>
    <property type="molecule type" value="Genomic_DNA"/>
</dbReference>
<keyword evidence="2" id="KW-1185">Reference proteome</keyword>
<reference evidence="1 2" key="1">
    <citation type="submission" date="2019-10" db="EMBL/GenBank/DDBJ databases">
        <title>Characterization of a new Citrobacter species.</title>
        <authorList>
            <person name="Goncalves Ribeiro T."/>
            <person name="Izdebski R."/>
            <person name="Urbanowicz P."/>
            <person name="Carmeli Y."/>
            <person name="Gniadkowski M."/>
            <person name="Peixe L."/>
        </authorList>
    </citation>
    <scope>NUCLEOTIDE SEQUENCE [LARGE SCALE GENOMIC DNA]</scope>
    <source>
        <strain evidence="1 2">NMI7905_11</strain>
    </source>
</reference>